<protein>
    <submittedName>
        <fullName evidence="1">Uncharacterized protein</fullName>
    </submittedName>
</protein>
<dbReference type="InterPro" id="IPR025213">
    <property type="entry name" value="Sim4_Fta2"/>
</dbReference>
<dbReference type="Pfam" id="PF13095">
    <property type="entry name" value="FTA2"/>
    <property type="match status" value="2"/>
</dbReference>
<organism evidence="1 2">
    <name type="scientific">Staphylotrichum longicolle</name>
    <dbReference type="NCBI Taxonomy" id="669026"/>
    <lineage>
        <taxon>Eukaryota</taxon>
        <taxon>Fungi</taxon>
        <taxon>Dikarya</taxon>
        <taxon>Ascomycota</taxon>
        <taxon>Pezizomycotina</taxon>
        <taxon>Sordariomycetes</taxon>
        <taxon>Sordariomycetidae</taxon>
        <taxon>Sordariales</taxon>
        <taxon>Chaetomiaceae</taxon>
        <taxon>Staphylotrichum</taxon>
    </lineage>
</organism>
<reference evidence="1" key="1">
    <citation type="submission" date="2023-02" db="EMBL/GenBank/DDBJ databases">
        <authorList>
            <person name="Palmer J.M."/>
        </authorList>
    </citation>
    <scope>NUCLEOTIDE SEQUENCE</scope>
    <source>
        <strain evidence="1">FW57</strain>
    </source>
</reference>
<proteinExistence type="predicted"/>
<gene>
    <name evidence="1" type="ORF">NEMBOFW57_001204</name>
</gene>
<sequence>MEFTAPGPVPPSALPRLPGPKLAPFTPTAYADIEFIKELGKPSEDMDSFVWKVRINGMPSFYALKMLYLDYFDPFNCECRAYGRLQQESREDLAVRAHGYLMLTREQELEVAQRSGPINPGDEDDDDDDAFCRINEPLVSNRPVHAIVKDLVTDQDPFGPGQVDDMWDDLEGLHRLGILVRDIKVGNYLGGKLIDFSRAWTVPHPVLEHIYTPLLEEERQRDPDALVGCIADWGIENAWDFNVVKIPEELTACMCGKSENDRFGTDPRRYDWRRWEVDIEAVDHFWQHELYAPAEPDEEEEEKWCATQA</sequence>
<keyword evidence="2" id="KW-1185">Reference proteome</keyword>
<accession>A0AAD4F114</accession>
<dbReference type="EMBL" id="JAHCVI010000001">
    <property type="protein sequence ID" value="KAG7291192.1"/>
    <property type="molecule type" value="Genomic_DNA"/>
</dbReference>
<dbReference type="AlphaFoldDB" id="A0AAD4F114"/>
<comment type="caution">
    <text evidence="1">The sequence shown here is derived from an EMBL/GenBank/DDBJ whole genome shotgun (WGS) entry which is preliminary data.</text>
</comment>
<evidence type="ECO:0000313" key="1">
    <source>
        <dbReference type="EMBL" id="KAG7291192.1"/>
    </source>
</evidence>
<name>A0AAD4F114_9PEZI</name>
<evidence type="ECO:0000313" key="2">
    <source>
        <dbReference type="Proteomes" id="UP001197093"/>
    </source>
</evidence>
<dbReference type="Proteomes" id="UP001197093">
    <property type="component" value="Unassembled WGS sequence"/>
</dbReference>